<dbReference type="PANTHER" id="PTHR40112:SF1">
    <property type="entry name" value="H2HPP ISOMERASE"/>
    <property type="match status" value="1"/>
</dbReference>
<dbReference type="InterPro" id="IPR011051">
    <property type="entry name" value="RmlC_Cupin_sf"/>
</dbReference>
<protein>
    <submittedName>
        <fullName evidence="2">Cupin domain-containing protein</fullName>
    </submittedName>
</protein>
<dbReference type="InterPro" id="IPR014710">
    <property type="entry name" value="RmlC-like_jellyroll"/>
</dbReference>
<evidence type="ECO:0000313" key="2">
    <source>
        <dbReference type="EMBL" id="MBI1755861.1"/>
    </source>
</evidence>
<dbReference type="EMBL" id="JACOSL010000013">
    <property type="protein sequence ID" value="MBI1755861.1"/>
    <property type="molecule type" value="Genomic_DNA"/>
</dbReference>
<gene>
    <name evidence="2" type="ORF">HYR64_01985</name>
</gene>
<dbReference type="InterPro" id="IPR013096">
    <property type="entry name" value="Cupin_2"/>
</dbReference>
<evidence type="ECO:0000259" key="1">
    <source>
        <dbReference type="Pfam" id="PF07883"/>
    </source>
</evidence>
<dbReference type="Gene3D" id="2.60.120.10">
    <property type="entry name" value="Jelly Rolls"/>
    <property type="match status" value="1"/>
</dbReference>
<name>A0A931LZ42_FIMGI</name>
<dbReference type="SUPFAM" id="SSF51182">
    <property type="entry name" value="RmlC-like cupins"/>
    <property type="match status" value="1"/>
</dbReference>
<organism evidence="2 3">
    <name type="scientific">Fimbriimonas ginsengisoli</name>
    <dbReference type="NCBI Taxonomy" id="1005039"/>
    <lineage>
        <taxon>Bacteria</taxon>
        <taxon>Bacillati</taxon>
        <taxon>Armatimonadota</taxon>
        <taxon>Fimbriimonadia</taxon>
        <taxon>Fimbriimonadales</taxon>
        <taxon>Fimbriimonadaceae</taxon>
        <taxon>Fimbriimonas</taxon>
    </lineage>
</organism>
<dbReference type="Proteomes" id="UP000727962">
    <property type="component" value="Unassembled WGS sequence"/>
</dbReference>
<accession>A0A931LZ42</accession>
<dbReference type="AlphaFoldDB" id="A0A931LZ42"/>
<reference evidence="2" key="1">
    <citation type="submission" date="2020-07" db="EMBL/GenBank/DDBJ databases">
        <title>Huge and variable diversity of episymbiotic CPR bacteria and DPANN archaea in groundwater ecosystems.</title>
        <authorList>
            <person name="He C.Y."/>
            <person name="Keren R."/>
            <person name="Whittaker M."/>
            <person name="Farag I.F."/>
            <person name="Doudna J."/>
            <person name="Cate J.H.D."/>
            <person name="Banfield J.F."/>
        </authorList>
    </citation>
    <scope>NUCLEOTIDE SEQUENCE</scope>
    <source>
        <strain evidence="2">NC_groundwater_17_Pr7_B-0.1um_64_12</strain>
    </source>
</reference>
<dbReference type="PANTHER" id="PTHR40112">
    <property type="entry name" value="H2HPP ISOMERASE"/>
    <property type="match status" value="1"/>
</dbReference>
<comment type="caution">
    <text evidence="2">The sequence shown here is derived from an EMBL/GenBank/DDBJ whole genome shotgun (WGS) entry which is preliminary data.</text>
</comment>
<dbReference type="InterPro" id="IPR052535">
    <property type="entry name" value="Bacilysin_H2HPP_isomerase"/>
</dbReference>
<sequence length="119" mass="12988">MEAKAYRWTEIAPDRPIALLTRRMVKGESIMAARVLLEKGCQVATHSHPSEQLAMVMSGRVRWTIGAEGDPDRRELEMGGGEAIMLPSNILHAVEALEDTEIIDILSPPGAMGVDSQAH</sequence>
<evidence type="ECO:0000313" key="3">
    <source>
        <dbReference type="Proteomes" id="UP000727962"/>
    </source>
</evidence>
<dbReference type="Pfam" id="PF07883">
    <property type="entry name" value="Cupin_2"/>
    <property type="match status" value="1"/>
</dbReference>
<proteinExistence type="predicted"/>
<feature type="domain" description="Cupin type-2" evidence="1">
    <location>
        <begin position="34"/>
        <end position="100"/>
    </location>
</feature>